<feature type="signal peptide" evidence="1">
    <location>
        <begin position="1"/>
        <end position="19"/>
    </location>
</feature>
<keyword evidence="3" id="KW-1185">Reference proteome</keyword>
<organism evidence="2 3">
    <name type="scientific">Panthera tigris altaica</name>
    <name type="common">Siberian tiger</name>
    <dbReference type="NCBI Taxonomy" id="74533"/>
    <lineage>
        <taxon>Eukaryota</taxon>
        <taxon>Metazoa</taxon>
        <taxon>Chordata</taxon>
        <taxon>Craniata</taxon>
        <taxon>Vertebrata</taxon>
        <taxon>Euteleostomi</taxon>
        <taxon>Mammalia</taxon>
        <taxon>Eutheria</taxon>
        <taxon>Laurasiatheria</taxon>
        <taxon>Carnivora</taxon>
        <taxon>Feliformia</taxon>
        <taxon>Felidae</taxon>
        <taxon>Pantherinae</taxon>
        <taxon>Panthera</taxon>
    </lineage>
</organism>
<evidence type="ECO:0000313" key="2">
    <source>
        <dbReference type="Ensembl" id="ENSPTIP00000009788.1"/>
    </source>
</evidence>
<dbReference type="AlphaFoldDB" id="A0A8C9JN99"/>
<sequence length="79" mass="8444">TAWLILTLSCISCREPASPTSFVQKPCGTPGTPCGTRHLSITASQTRTCRGRRSGSLSVTRTNLAITSLSVRPDSHSRN</sequence>
<name>A0A8C9JN99_PANTA</name>
<keyword evidence="1" id="KW-0732">Signal</keyword>
<dbReference type="Proteomes" id="UP000675900">
    <property type="component" value="Unassembled WGS sequence"/>
</dbReference>
<evidence type="ECO:0000313" key="3">
    <source>
        <dbReference type="Proteomes" id="UP000675900"/>
    </source>
</evidence>
<accession>A0A8C9JN99</accession>
<dbReference type="Ensembl" id="ENSPTIT00000013719.1">
    <property type="protein sequence ID" value="ENSPTIP00000009788.1"/>
    <property type="gene ID" value="ENSPTIG00000010762.1"/>
</dbReference>
<evidence type="ECO:0000256" key="1">
    <source>
        <dbReference type="SAM" id="SignalP"/>
    </source>
</evidence>
<reference evidence="2" key="1">
    <citation type="submission" date="2025-08" db="UniProtKB">
        <authorList>
            <consortium name="Ensembl"/>
        </authorList>
    </citation>
    <scope>IDENTIFICATION</scope>
</reference>
<protein>
    <submittedName>
        <fullName evidence="2">Uncharacterized protein</fullName>
    </submittedName>
</protein>
<proteinExistence type="predicted"/>
<feature type="chain" id="PRO_5034249826" evidence="1">
    <location>
        <begin position="20"/>
        <end position="79"/>
    </location>
</feature>
<reference evidence="2" key="2">
    <citation type="submission" date="2025-09" db="UniProtKB">
        <authorList>
            <consortium name="Ensembl"/>
        </authorList>
    </citation>
    <scope>IDENTIFICATION</scope>
</reference>